<dbReference type="Gene3D" id="1.20.5.110">
    <property type="match status" value="1"/>
</dbReference>
<dbReference type="OrthoDB" id="428895at2759"/>
<dbReference type="AlphaFoldDB" id="C1BUF3"/>
<feature type="domain" description="T-SNARE coiled-coil homology" evidence="7">
    <location>
        <begin position="121"/>
        <end position="183"/>
    </location>
</feature>
<proteinExistence type="evidence at transcript level"/>
<dbReference type="PANTHER" id="PTHR12791">
    <property type="entry name" value="GOLGI SNARE BET1-RELATED"/>
    <property type="match status" value="1"/>
</dbReference>
<protein>
    <submittedName>
        <fullName evidence="8">Syntaxin-8</fullName>
    </submittedName>
</protein>
<accession>C1BUF3</accession>
<dbReference type="CDD" id="cd15852">
    <property type="entry name" value="SNARE_Syntaxin8"/>
    <property type="match status" value="1"/>
</dbReference>
<dbReference type="SMART" id="SM00397">
    <property type="entry name" value="t_SNARE"/>
    <property type="match status" value="1"/>
</dbReference>
<dbReference type="GO" id="GO:0005794">
    <property type="term" value="C:Golgi apparatus"/>
    <property type="evidence" value="ECO:0007669"/>
    <property type="project" value="UniProtKB-ARBA"/>
</dbReference>
<keyword evidence="5 6" id="KW-0472">Membrane</keyword>
<evidence type="ECO:0000256" key="3">
    <source>
        <dbReference type="ARBA" id="ARBA00022692"/>
    </source>
</evidence>
<dbReference type="InterPro" id="IPR000727">
    <property type="entry name" value="T_SNARE_dom"/>
</dbReference>
<evidence type="ECO:0000256" key="1">
    <source>
        <dbReference type="ARBA" id="ARBA00004167"/>
    </source>
</evidence>
<keyword evidence="2" id="KW-0813">Transport</keyword>
<feature type="transmembrane region" description="Helical" evidence="6">
    <location>
        <begin position="192"/>
        <end position="209"/>
    </location>
</feature>
<evidence type="ECO:0000256" key="4">
    <source>
        <dbReference type="ARBA" id="ARBA00022989"/>
    </source>
</evidence>
<dbReference type="EMBL" id="BT078232">
    <property type="protein sequence ID" value="ACO12656.1"/>
    <property type="molecule type" value="mRNA"/>
</dbReference>
<keyword evidence="4 6" id="KW-1133">Transmembrane helix</keyword>
<evidence type="ECO:0000256" key="2">
    <source>
        <dbReference type="ARBA" id="ARBA00022448"/>
    </source>
</evidence>
<evidence type="ECO:0000313" key="8">
    <source>
        <dbReference type="EMBL" id="ACO12656.1"/>
    </source>
</evidence>
<organism evidence="8">
    <name type="scientific">Lepeophtheirus salmonis</name>
    <name type="common">Salmon louse</name>
    <name type="synonym">Caligus salmonis</name>
    <dbReference type="NCBI Taxonomy" id="72036"/>
    <lineage>
        <taxon>Eukaryota</taxon>
        <taxon>Metazoa</taxon>
        <taxon>Ecdysozoa</taxon>
        <taxon>Arthropoda</taxon>
        <taxon>Crustacea</taxon>
        <taxon>Multicrustacea</taxon>
        <taxon>Hexanauplia</taxon>
        <taxon>Copepoda</taxon>
        <taxon>Siphonostomatoida</taxon>
        <taxon>Caligidae</taxon>
        <taxon>Lepeophtheirus</taxon>
    </lineage>
</organism>
<evidence type="ECO:0000256" key="5">
    <source>
        <dbReference type="ARBA" id="ARBA00023136"/>
    </source>
</evidence>
<dbReference type="InterPro" id="IPR041875">
    <property type="entry name" value="Syntaxin-8_SNARE"/>
</dbReference>
<dbReference type="PROSITE" id="PS50192">
    <property type="entry name" value="T_SNARE"/>
    <property type="match status" value="1"/>
</dbReference>
<gene>
    <name evidence="8" type="primary">STX8</name>
</gene>
<name>C1BUF3_LEPSM</name>
<evidence type="ECO:0000259" key="7">
    <source>
        <dbReference type="PROSITE" id="PS50192"/>
    </source>
</evidence>
<dbReference type="SUPFAM" id="SSF58038">
    <property type="entry name" value="SNARE fusion complex"/>
    <property type="match status" value="1"/>
</dbReference>
<keyword evidence="3 6" id="KW-0812">Transmembrane</keyword>
<dbReference type="GO" id="GO:0016020">
    <property type="term" value="C:membrane"/>
    <property type="evidence" value="ECO:0007669"/>
    <property type="project" value="UniProtKB-SubCell"/>
</dbReference>
<sequence length="211" mass="23959">MNEGEKWRIEFEAAEKLYANAQHILSNTPSSRKETAIISTLHRLNAARDKLSTKLALLDVTPGERARREELLEALGDKGRRLREMAKFKDREKLLGAEGQTNKPITDISPQNENLISQDQYQIMMEQDKGLDALHNVIRRQKETAHAIGNEVNTQNELLDDIEDGIDRTRERLINTTETARNINSKGGTCKYWSIIIVLFVIIVILASVPN</sequence>
<comment type="subcellular location">
    <subcellularLocation>
        <location evidence="1">Membrane</location>
        <topology evidence="1">Single-pass membrane protein</topology>
    </subcellularLocation>
</comment>
<evidence type="ECO:0000256" key="6">
    <source>
        <dbReference type="SAM" id="Phobius"/>
    </source>
</evidence>
<reference evidence="8" key="1">
    <citation type="submission" date="2009-06" db="EMBL/GenBank/DDBJ databases">
        <title>Lepeophtheirus salmonis ESTs and full-length cDNAs.</title>
        <authorList>
            <person name="Yasuike M."/>
            <person name="von Schalburg K."/>
            <person name="Cooper G."/>
            <person name="Leong J."/>
            <person name="Jones S.R.M."/>
            <person name="Koop B.F."/>
        </authorList>
    </citation>
    <scope>NUCLEOTIDE SEQUENCE</scope>
    <source>
        <strain evidence="8">Pacific form</strain>
        <tissue evidence="8">Whole</tissue>
    </source>
</reference>